<dbReference type="OrthoDB" id="7570448at2"/>
<accession>A0A552UHB7</accession>
<comment type="caution">
    <text evidence="1">The sequence shown here is derived from an EMBL/GenBank/DDBJ whole genome shotgun (WGS) entry which is preliminary data.</text>
</comment>
<gene>
    <name evidence="1" type="ORF">FMM06_05355</name>
</gene>
<dbReference type="Proteomes" id="UP000317894">
    <property type="component" value="Unassembled WGS sequence"/>
</dbReference>
<name>A0A552UHB7_9SPHN</name>
<proteinExistence type="predicted"/>
<keyword evidence="2" id="KW-1185">Reference proteome</keyword>
<dbReference type="RefSeq" id="WP_143555122.1">
    <property type="nucleotide sequence ID" value="NZ_VJWA01000001.1"/>
</dbReference>
<reference evidence="1 2" key="1">
    <citation type="submission" date="2019-07" db="EMBL/GenBank/DDBJ databases">
        <title>Novel species isolated from glacier.</title>
        <authorList>
            <person name="Liu Q."/>
            <person name="Xin Y.-H."/>
        </authorList>
    </citation>
    <scope>NUCLEOTIDE SEQUENCE [LARGE SCALE GENOMIC DNA]</scope>
    <source>
        <strain evidence="1 2">LB1R16</strain>
    </source>
</reference>
<organism evidence="1 2">
    <name type="scientific">Glacieibacterium frigidum</name>
    <dbReference type="NCBI Taxonomy" id="2593303"/>
    <lineage>
        <taxon>Bacteria</taxon>
        <taxon>Pseudomonadati</taxon>
        <taxon>Pseudomonadota</taxon>
        <taxon>Alphaproteobacteria</taxon>
        <taxon>Sphingomonadales</taxon>
        <taxon>Sphingosinicellaceae</taxon>
        <taxon>Glacieibacterium</taxon>
    </lineage>
</organism>
<sequence>MLLVALLLAAAAPAEPPPLMRTTTVFGDDPCPAATNGEIVVCGRLPEAERFRIPQKLRKPKNERTARPWSEQNAVLDDVARVQRPDSCSVVGSGGQTGCTAAMIRQWAAERRAGLGMPR</sequence>
<evidence type="ECO:0000313" key="2">
    <source>
        <dbReference type="Proteomes" id="UP000317894"/>
    </source>
</evidence>
<dbReference type="EMBL" id="VJWA01000001">
    <property type="protein sequence ID" value="TRW17577.1"/>
    <property type="molecule type" value="Genomic_DNA"/>
</dbReference>
<dbReference type="AlphaFoldDB" id="A0A552UHB7"/>
<protein>
    <submittedName>
        <fullName evidence="1">Uncharacterized protein</fullName>
    </submittedName>
</protein>
<evidence type="ECO:0000313" key="1">
    <source>
        <dbReference type="EMBL" id="TRW17577.1"/>
    </source>
</evidence>